<dbReference type="PROSITE" id="PS00662">
    <property type="entry name" value="T2SP_E"/>
    <property type="match status" value="1"/>
</dbReference>
<comment type="caution">
    <text evidence="6">The sequence shown here is derived from an EMBL/GenBank/DDBJ whole genome shotgun (WGS) entry which is preliminary data.</text>
</comment>
<gene>
    <name evidence="6" type="ORF">F0M16_10610</name>
</gene>
<dbReference type="PANTHER" id="PTHR30258:SF1">
    <property type="entry name" value="PROTEIN TRANSPORT PROTEIN HOFB HOMOLOG"/>
    <property type="match status" value="1"/>
</dbReference>
<dbReference type="InterPro" id="IPR001482">
    <property type="entry name" value="T2SS/T4SS_dom"/>
</dbReference>
<organism evidence="6 7">
    <name type="scientific">Vibrio cholerae</name>
    <dbReference type="NCBI Taxonomy" id="666"/>
    <lineage>
        <taxon>Bacteria</taxon>
        <taxon>Pseudomonadati</taxon>
        <taxon>Pseudomonadota</taxon>
        <taxon>Gammaproteobacteria</taxon>
        <taxon>Vibrionales</taxon>
        <taxon>Vibrionaceae</taxon>
        <taxon>Vibrio</taxon>
    </lineage>
</organism>
<proteinExistence type="inferred from homology"/>
<dbReference type="SUPFAM" id="SSF52540">
    <property type="entry name" value="P-loop containing nucleoside triphosphate hydrolases"/>
    <property type="match status" value="1"/>
</dbReference>
<dbReference type="Gene3D" id="3.40.50.300">
    <property type="entry name" value="P-loop containing nucleotide triphosphate hydrolases"/>
    <property type="match status" value="1"/>
</dbReference>
<dbReference type="EMBL" id="VUAA01000010">
    <property type="protein sequence ID" value="KAA1254709.1"/>
    <property type="molecule type" value="Genomic_DNA"/>
</dbReference>
<feature type="domain" description="Bacterial type II secretion system protein E" evidence="5">
    <location>
        <begin position="390"/>
        <end position="404"/>
    </location>
</feature>
<evidence type="ECO:0000256" key="3">
    <source>
        <dbReference type="ARBA" id="ARBA00022840"/>
    </source>
</evidence>
<feature type="region of interest" description="Disordered" evidence="4">
    <location>
        <begin position="19"/>
        <end position="38"/>
    </location>
</feature>
<dbReference type="AlphaFoldDB" id="A0A5Q6PJ77"/>
<keyword evidence="3" id="KW-0067">ATP-binding</keyword>
<evidence type="ECO:0000259" key="5">
    <source>
        <dbReference type="PROSITE" id="PS00662"/>
    </source>
</evidence>
<evidence type="ECO:0000256" key="1">
    <source>
        <dbReference type="ARBA" id="ARBA00006611"/>
    </source>
</evidence>
<feature type="region of interest" description="Disordered" evidence="4">
    <location>
        <begin position="646"/>
        <end position="677"/>
    </location>
</feature>
<dbReference type="Gene3D" id="3.30.450.90">
    <property type="match status" value="1"/>
</dbReference>
<comment type="similarity">
    <text evidence="1">Belongs to the GSP E family.</text>
</comment>
<accession>A0A5Q6PJ77</accession>
<dbReference type="Proteomes" id="UP000323225">
    <property type="component" value="Unassembled WGS sequence"/>
</dbReference>
<dbReference type="GO" id="GO:0005524">
    <property type="term" value="F:ATP binding"/>
    <property type="evidence" value="ECO:0007669"/>
    <property type="project" value="UniProtKB-KW"/>
</dbReference>
<keyword evidence="2" id="KW-0547">Nucleotide-binding</keyword>
<evidence type="ECO:0000256" key="4">
    <source>
        <dbReference type="SAM" id="MobiDB-lite"/>
    </source>
</evidence>
<evidence type="ECO:0000313" key="6">
    <source>
        <dbReference type="EMBL" id="KAA1254709.1"/>
    </source>
</evidence>
<dbReference type="Pfam" id="PF00437">
    <property type="entry name" value="T2SSE"/>
    <property type="match status" value="1"/>
</dbReference>
<name>A0A5Q6PJ77_VIBCL</name>
<dbReference type="PANTHER" id="PTHR30258">
    <property type="entry name" value="TYPE II SECRETION SYSTEM PROTEIN GSPE-RELATED"/>
    <property type="match status" value="1"/>
</dbReference>
<reference evidence="6 7" key="1">
    <citation type="submission" date="2019-09" db="EMBL/GenBank/DDBJ databases">
        <authorList>
            <person name="Kritzky A."/>
            <person name="Schelkanova E.Y."/>
            <person name="Alkhova Z.V."/>
            <person name="Smirnova N.I."/>
        </authorList>
    </citation>
    <scope>NUCLEOTIDE SEQUENCE [LARGE SCALE GENOMIC DNA]</scope>
    <source>
        <strain evidence="6 7">M1526</strain>
    </source>
</reference>
<dbReference type="InterPro" id="IPR027417">
    <property type="entry name" value="P-loop_NTPase"/>
</dbReference>
<dbReference type="GO" id="GO:0005886">
    <property type="term" value="C:plasma membrane"/>
    <property type="evidence" value="ECO:0007669"/>
    <property type="project" value="TreeGrafter"/>
</dbReference>
<evidence type="ECO:0000256" key="2">
    <source>
        <dbReference type="ARBA" id="ARBA00022741"/>
    </source>
</evidence>
<dbReference type="GO" id="GO:0016887">
    <property type="term" value="F:ATP hydrolysis activity"/>
    <property type="evidence" value="ECO:0007669"/>
    <property type="project" value="TreeGrafter"/>
</dbReference>
<sequence length="677" mass="74964">MSLLNKIQSLLNSEISFKGNAKKQPAKQSNSKSNEKIKKKREVKTIRTLENVPSFRRIISLGDDNVIPEDQKESIIQFTEKLKQDYIVLDISKPGAGEKRAAILSSIEISNSIGVDNNYLGIRKKCLDKGYRSVEKEYASREIIQLLYTKNTKKKSDDSVSDDDGALVKKFDDMLIEAVENEVSDLHIEVEGEDSLVRHRINGQLKNVDTWDSAHALKMAQVIYTVVAEEKDVTFNPSEQQAAIINRELLVPGEGNIRVRVRLNTIPAYPSGFNVVMRILKMGKAGTKLTFDMLGYSFDQIEGIKESIAKPVGCTIISGTTGSGKSTSLSVMLTRLVNENLDIARTSCSIKIITVEDPPEYEVPHVTQSPVVRSKSKDENPFSAAIKAAMRCDPDVLMVGEVRDKHSAELLVHAVQSGHQAFTTVHAPSALGIVPRLRSLGVSNDVLGNDEFIAGLVYQALLPVLCNECKVSMEIYVNKVKGGEYFVEDKFGFEQLIERLDKITMPEEKKNIFFKNPCGCSECDKTGISGRTVAAEVIVPDLFMIDCFFEGNDTKAKEHYKKKGGEFALDHGITKMLDGRADPRDVEKKLGRVTGAVRLSKIESLKNGSAELENPVLNTESDLFNIEDSSSAENVSKGTTVISLTNKKGVLSRKPKNPKLNQNNEVDESEQKNNESE</sequence>
<protein>
    <recommendedName>
        <fullName evidence="5">Bacterial type II secretion system protein E domain-containing protein</fullName>
    </recommendedName>
</protein>
<evidence type="ECO:0000313" key="7">
    <source>
        <dbReference type="Proteomes" id="UP000323225"/>
    </source>
</evidence>